<reference evidence="1" key="1">
    <citation type="submission" date="2021-05" db="EMBL/GenBank/DDBJ databases">
        <authorList>
            <person name="Scholz U."/>
            <person name="Mascher M."/>
            <person name="Fiebig A."/>
        </authorList>
    </citation>
    <scope>NUCLEOTIDE SEQUENCE [LARGE SCALE GENOMIC DNA]</scope>
</reference>
<dbReference type="EnsemblPlants" id="AVESA.00010b.r2.4DG0786090.1">
    <property type="protein sequence ID" value="AVESA.00010b.r2.4DG0786090.1.CDS.1"/>
    <property type="gene ID" value="AVESA.00010b.r2.4DG0786090"/>
</dbReference>
<reference evidence="1" key="2">
    <citation type="submission" date="2025-09" db="UniProtKB">
        <authorList>
            <consortium name="EnsemblPlants"/>
        </authorList>
    </citation>
    <scope>IDENTIFICATION</scope>
</reference>
<protein>
    <submittedName>
        <fullName evidence="1">Uncharacterized protein</fullName>
    </submittedName>
</protein>
<evidence type="ECO:0000313" key="2">
    <source>
        <dbReference type="Proteomes" id="UP001732700"/>
    </source>
</evidence>
<dbReference type="Proteomes" id="UP001732700">
    <property type="component" value="Chromosome 4D"/>
</dbReference>
<sequence>MVAPPAEVLPPTKRRKQDTCCRETSPVLPATATAGWSSLPDDLVRHIADSFLATNDVDCYVDLRAVCRSWRAATDDPKTNTFDRRFHPRTWTVFDDIFQSEDRRILLNTATGRLLRKKLPLLLDYYVVATAGAFFVLADRIPPHAARVFNPLTGYMVRFAAPVPREVRVAFVDSCDERSSLGLILLDDSSCKIYTAVPGSEGFDSQDCQQGAYNFFRNAVVGGAYAHLNGPGLIGAISE</sequence>
<name>A0ACD5XFP1_AVESA</name>
<keyword evidence="2" id="KW-1185">Reference proteome</keyword>
<accession>A0ACD5XFP1</accession>
<evidence type="ECO:0000313" key="1">
    <source>
        <dbReference type="EnsemblPlants" id="AVESA.00010b.r2.4DG0786090.1.CDS.1"/>
    </source>
</evidence>
<proteinExistence type="predicted"/>
<organism evidence="1 2">
    <name type="scientific">Avena sativa</name>
    <name type="common">Oat</name>
    <dbReference type="NCBI Taxonomy" id="4498"/>
    <lineage>
        <taxon>Eukaryota</taxon>
        <taxon>Viridiplantae</taxon>
        <taxon>Streptophyta</taxon>
        <taxon>Embryophyta</taxon>
        <taxon>Tracheophyta</taxon>
        <taxon>Spermatophyta</taxon>
        <taxon>Magnoliopsida</taxon>
        <taxon>Liliopsida</taxon>
        <taxon>Poales</taxon>
        <taxon>Poaceae</taxon>
        <taxon>BOP clade</taxon>
        <taxon>Pooideae</taxon>
        <taxon>Poodae</taxon>
        <taxon>Poeae</taxon>
        <taxon>Poeae Chloroplast Group 1 (Aveneae type)</taxon>
        <taxon>Aveninae</taxon>
        <taxon>Avena</taxon>
    </lineage>
</organism>